<evidence type="ECO:0000313" key="1">
    <source>
        <dbReference type="EMBL" id="KAJ4954913.1"/>
    </source>
</evidence>
<name>A0A9Q0GW44_9MAGN</name>
<dbReference type="AlphaFoldDB" id="A0A9Q0GW44"/>
<proteinExistence type="predicted"/>
<organism evidence="1 2">
    <name type="scientific">Protea cynaroides</name>
    <dbReference type="NCBI Taxonomy" id="273540"/>
    <lineage>
        <taxon>Eukaryota</taxon>
        <taxon>Viridiplantae</taxon>
        <taxon>Streptophyta</taxon>
        <taxon>Embryophyta</taxon>
        <taxon>Tracheophyta</taxon>
        <taxon>Spermatophyta</taxon>
        <taxon>Magnoliopsida</taxon>
        <taxon>Proteales</taxon>
        <taxon>Proteaceae</taxon>
        <taxon>Protea</taxon>
    </lineage>
</organism>
<gene>
    <name evidence="1" type="ORF">NE237_011696</name>
</gene>
<dbReference type="Proteomes" id="UP001141806">
    <property type="component" value="Unassembled WGS sequence"/>
</dbReference>
<accession>A0A9Q0GW44</accession>
<protein>
    <submittedName>
        <fullName evidence="1">Uncharacterized protein</fullName>
    </submittedName>
</protein>
<keyword evidence="2" id="KW-1185">Reference proteome</keyword>
<reference evidence="1" key="1">
    <citation type="journal article" date="2023" name="Plant J.">
        <title>The genome of the king protea, Protea cynaroides.</title>
        <authorList>
            <person name="Chang J."/>
            <person name="Duong T.A."/>
            <person name="Schoeman C."/>
            <person name="Ma X."/>
            <person name="Roodt D."/>
            <person name="Barker N."/>
            <person name="Li Z."/>
            <person name="Van de Peer Y."/>
            <person name="Mizrachi E."/>
        </authorList>
    </citation>
    <scope>NUCLEOTIDE SEQUENCE</scope>
    <source>
        <tissue evidence="1">Young leaves</tissue>
    </source>
</reference>
<comment type="caution">
    <text evidence="1">The sequence shown here is derived from an EMBL/GenBank/DDBJ whole genome shotgun (WGS) entry which is preliminary data.</text>
</comment>
<sequence>MSGNEEDEDQAILKCVDNNKDIDDTVSKPIEFATKVLMVGPQALLSHPPTDVEYPISGKSGAEMPRVSFFPVVIESMVEEVQQRSVGRVRSGRERILLGGGTDDSIAGGVAKTVDRGDSAEIVLAFNDIVAAIGSVATTTGELMDLRLCGLDGIEIFREAKAIAEGSVADYKELKESSVTAVSILHGGVVDVLQMGSNVEGVDQVFSAAGSMVMVAACDNSDRVANVGDEALHRSDRTDMVTAVVLSAGHPETTDGVLQSEIDYASVRRRSLQEVTHGRASVWGVANSGDLLPDL</sequence>
<evidence type="ECO:0000313" key="2">
    <source>
        <dbReference type="Proteomes" id="UP001141806"/>
    </source>
</evidence>
<dbReference type="EMBL" id="JAMYWD010000011">
    <property type="protein sequence ID" value="KAJ4954913.1"/>
    <property type="molecule type" value="Genomic_DNA"/>
</dbReference>